<organism evidence="1">
    <name type="scientific">hydrothermal vent metagenome</name>
    <dbReference type="NCBI Taxonomy" id="652676"/>
    <lineage>
        <taxon>unclassified sequences</taxon>
        <taxon>metagenomes</taxon>
        <taxon>ecological metagenomes</taxon>
    </lineage>
</organism>
<reference evidence="1" key="1">
    <citation type="submission" date="2018-06" db="EMBL/GenBank/DDBJ databases">
        <authorList>
            <person name="Zhirakovskaya E."/>
        </authorList>
    </citation>
    <scope>NUCLEOTIDE SEQUENCE</scope>
</reference>
<sequence length="357" mass="41741">MTGLKIFLMFMSLNLLGACSLLESFHSQSPQYIEILIKEKQYHKAQTILQQISHSHPDYPALMAQKKRLQSLIHKLEKNTLTEVLKLQHQNKWQQAWQTLQSARSSLPEDSVLDKATQDFLAARKKRINELNMKINIHKGIWLKDAEPLLNAIVQTQPNDYDRRQQQQEFNQEKKQTLENLARCAKQAMNEELYELGRRCLALVNKIDKQHKYSQSLQQEKMKLQRHDHVWYQRQLRISDELVKELKQGYSHDNLLRASRHLRKLFSHNQSAEEKQYSKILKQELDKGIAQSMDAGRKLYSEGKITEALSIWTSLQQITPNNEVLEAHISRAQRVLKKLKQLGKQQPPVTKTAPSTQ</sequence>
<dbReference type="PROSITE" id="PS51257">
    <property type="entry name" value="PROKAR_LIPOPROTEIN"/>
    <property type="match status" value="1"/>
</dbReference>
<protein>
    <recommendedName>
        <fullName evidence="2">Lipoprotein</fullName>
    </recommendedName>
</protein>
<evidence type="ECO:0000313" key="1">
    <source>
        <dbReference type="EMBL" id="VAX12977.1"/>
    </source>
</evidence>
<accession>A0A3B1C809</accession>
<evidence type="ECO:0008006" key="2">
    <source>
        <dbReference type="Google" id="ProtNLM"/>
    </source>
</evidence>
<gene>
    <name evidence="1" type="ORF">MNBD_GAMMA24-937</name>
</gene>
<proteinExistence type="predicted"/>
<dbReference type="AlphaFoldDB" id="A0A3B1C809"/>
<name>A0A3B1C809_9ZZZZ</name>
<dbReference type="EMBL" id="UOFZ01000079">
    <property type="protein sequence ID" value="VAX12977.1"/>
    <property type="molecule type" value="Genomic_DNA"/>
</dbReference>